<feature type="region of interest" description="Disordered" evidence="1">
    <location>
        <begin position="135"/>
        <end position="156"/>
    </location>
</feature>
<evidence type="ECO:0000313" key="3">
    <source>
        <dbReference type="Proteomes" id="UP001419268"/>
    </source>
</evidence>
<gene>
    <name evidence="2" type="ORF">Scep_001608</name>
</gene>
<dbReference type="AlphaFoldDB" id="A0AAP0Q3I4"/>
<evidence type="ECO:0000313" key="2">
    <source>
        <dbReference type="EMBL" id="KAK9166417.1"/>
    </source>
</evidence>
<proteinExistence type="predicted"/>
<organism evidence="2 3">
    <name type="scientific">Stephania cephalantha</name>
    <dbReference type="NCBI Taxonomy" id="152367"/>
    <lineage>
        <taxon>Eukaryota</taxon>
        <taxon>Viridiplantae</taxon>
        <taxon>Streptophyta</taxon>
        <taxon>Embryophyta</taxon>
        <taxon>Tracheophyta</taxon>
        <taxon>Spermatophyta</taxon>
        <taxon>Magnoliopsida</taxon>
        <taxon>Ranunculales</taxon>
        <taxon>Menispermaceae</taxon>
        <taxon>Menispermoideae</taxon>
        <taxon>Cissampelideae</taxon>
        <taxon>Stephania</taxon>
    </lineage>
</organism>
<accession>A0AAP0Q3I4</accession>
<feature type="compositionally biased region" description="Pro residues" evidence="1">
    <location>
        <begin position="140"/>
        <end position="151"/>
    </location>
</feature>
<sequence>MAAAAQRCCAAAADASERARDEGGATDVGVVNNAMALSGPIGGANRRMSTTRWRVLSPEKSGSEEINNDRTVDLYWENPFEHVSAPTPCRIGNRASFRGNENDYLFKLAEIILVDEAMNEGVANTRDRRHVLWDTHPPHSSTPPHHPPPGPAVVAGSLQTSPLELRLHGSTINNLHDML</sequence>
<dbReference type="Proteomes" id="UP001419268">
    <property type="component" value="Unassembled WGS sequence"/>
</dbReference>
<dbReference type="EMBL" id="JBBNAG010000001">
    <property type="protein sequence ID" value="KAK9166417.1"/>
    <property type="molecule type" value="Genomic_DNA"/>
</dbReference>
<comment type="caution">
    <text evidence="2">The sequence shown here is derived from an EMBL/GenBank/DDBJ whole genome shotgun (WGS) entry which is preliminary data.</text>
</comment>
<evidence type="ECO:0000256" key="1">
    <source>
        <dbReference type="SAM" id="MobiDB-lite"/>
    </source>
</evidence>
<keyword evidence="3" id="KW-1185">Reference proteome</keyword>
<protein>
    <submittedName>
        <fullName evidence="2">Uncharacterized protein</fullName>
    </submittedName>
</protein>
<name>A0AAP0Q3I4_9MAGN</name>
<reference evidence="2 3" key="1">
    <citation type="submission" date="2024-01" db="EMBL/GenBank/DDBJ databases">
        <title>Genome assemblies of Stephania.</title>
        <authorList>
            <person name="Yang L."/>
        </authorList>
    </citation>
    <scope>NUCLEOTIDE SEQUENCE [LARGE SCALE GENOMIC DNA]</scope>
    <source>
        <strain evidence="2">JXDWG</strain>
        <tissue evidence="2">Leaf</tissue>
    </source>
</reference>